<reference evidence="4 5" key="1">
    <citation type="submission" date="2023-06" db="EMBL/GenBank/DDBJ databases">
        <title>Alkalimonas sp., MEB004 an alkaliphilic bacterium isolated from Lonar Lake, India.</title>
        <authorList>
            <person name="Joshi A."/>
            <person name="Thite S."/>
        </authorList>
    </citation>
    <scope>NUCLEOTIDE SEQUENCE [LARGE SCALE GENOMIC DNA]</scope>
    <source>
        <strain evidence="4 5">MEB004</strain>
    </source>
</reference>
<dbReference type="EMBL" id="JAUGZK010000007">
    <property type="protein sequence ID" value="MEE2024857.1"/>
    <property type="molecule type" value="Genomic_DNA"/>
</dbReference>
<accession>A0ABU7JGP8</accession>
<keyword evidence="1" id="KW-1133">Transmembrane helix</keyword>
<dbReference type="SUPFAM" id="SSF55073">
    <property type="entry name" value="Nucleotide cyclase"/>
    <property type="match status" value="1"/>
</dbReference>
<feature type="domain" description="GGDEF" evidence="3">
    <location>
        <begin position="323"/>
        <end position="454"/>
    </location>
</feature>
<dbReference type="Pfam" id="PF00563">
    <property type="entry name" value="EAL"/>
    <property type="match status" value="1"/>
</dbReference>
<feature type="transmembrane region" description="Helical" evidence="1">
    <location>
        <begin position="82"/>
        <end position="115"/>
    </location>
</feature>
<evidence type="ECO:0000259" key="3">
    <source>
        <dbReference type="PROSITE" id="PS50887"/>
    </source>
</evidence>
<keyword evidence="1" id="KW-0812">Transmembrane</keyword>
<dbReference type="InterPro" id="IPR043128">
    <property type="entry name" value="Rev_trsase/Diguanyl_cyclase"/>
</dbReference>
<dbReference type="CDD" id="cd01948">
    <property type="entry name" value="EAL"/>
    <property type="match status" value="1"/>
</dbReference>
<feature type="transmembrane region" description="Helical" evidence="1">
    <location>
        <begin position="135"/>
        <end position="156"/>
    </location>
</feature>
<name>A0ABU7JGP8_9GAMM</name>
<dbReference type="Pfam" id="PF00990">
    <property type="entry name" value="GGDEF"/>
    <property type="match status" value="1"/>
</dbReference>
<dbReference type="InterPro" id="IPR001633">
    <property type="entry name" value="EAL_dom"/>
</dbReference>
<keyword evidence="5" id="KW-1185">Reference proteome</keyword>
<sequence length="735" mass="82549">MTGVLLVGGIVLHSSLKAYAMGAYHIIAITLAFYSALLISLLFSLRYQLISSIMLMVAVFGAGLCIVLFVQDFELSKLGLLFVYAAPLISLMLFPLRVTIIIMLVNFIPYAFLLFWPTPITIVSLSIELPDTHHYIHTLLFLFFNLCIPLSILRVFSTLKRNTHQLRALNEQVTHSNQLYEEVFENSHLATVLTDQHGTILKANTKAQRLLKLEHGSDMNLSMVLTPKDKDGSGQDFWLTQDCECLTSDQSSIVLKHLATTEKKHLIFQLEDISVLRELNHRISSNEQQQKRSLSYDALTHLPNLSFYSRLISKHLQQQPERLSGVLIIVRICNIKQFNQSHGYSAGDALLLAFAKKARAVLPAKVLIGRIRGVKFILWSPLPPGADVAAYAKSLYQQLPTALPVKKVHLNLAYEFGVTVTPASSNCIEQYIEQCESALEFADYHTNPVALFNPVAFAERKAELQLVDELKAALSAHELCLWLQPKVNAAGQVYSFEALLRWERAPGQFVPAQRVAQLAEQYGFIVPLSSFVLNEAVRILTQWRDKGLTFELSINLAGPDIIDALFFAELVSLATHQPWLVDVLELELTETSIIIQSQLMFEKLSVLKKLGFNLAIDDFGTGQASLSLLTKLPATTLKLDRSFLTGVPDDALQVKVLQTTIQLAKALELKLVVEGVETDQQRRFLLRLGCERMQGYLFARPNSQAYWNRQKLFQPKPLIKHQQQQSHGVAKQLPA</sequence>
<protein>
    <submittedName>
        <fullName evidence="4">EAL domain-containing protein</fullName>
    </submittedName>
</protein>
<dbReference type="InterPro" id="IPR029787">
    <property type="entry name" value="Nucleotide_cyclase"/>
</dbReference>
<evidence type="ECO:0000259" key="2">
    <source>
        <dbReference type="PROSITE" id="PS50883"/>
    </source>
</evidence>
<feature type="transmembrane region" description="Helical" evidence="1">
    <location>
        <begin position="23"/>
        <end position="43"/>
    </location>
</feature>
<dbReference type="Gene3D" id="3.30.450.20">
    <property type="entry name" value="PAS domain"/>
    <property type="match status" value="1"/>
</dbReference>
<dbReference type="PROSITE" id="PS50883">
    <property type="entry name" value="EAL"/>
    <property type="match status" value="1"/>
</dbReference>
<dbReference type="PANTHER" id="PTHR33121">
    <property type="entry name" value="CYCLIC DI-GMP PHOSPHODIESTERASE PDEF"/>
    <property type="match status" value="1"/>
</dbReference>
<dbReference type="RefSeq" id="WP_330088179.1">
    <property type="nucleotide sequence ID" value="NZ_JAUGZK010000007.1"/>
</dbReference>
<feature type="domain" description="EAL" evidence="2">
    <location>
        <begin position="463"/>
        <end position="715"/>
    </location>
</feature>
<dbReference type="SUPFAM" id="SSF55785">
    <property type="entry name" value="PYP-like sensor domain (PAS domain)"/>
    <property type="match status" value="1"/>
</dbReference>
<dbReference type="Proteomes" id="UP001339167">
    <property type="component" value="Unassembled WGS sequence"/>
</dbReference>
<comment type="caution">
    <text evidence="4">The sequence shown here is derived from an EMBL/GenBank/DDBJ whole genome shotgun (WGS) entry which is preliminary data.</text>
</comment>
<feature type="transmembrane region" description="Helical" evidence="1">
    <location>
        <begin position="49"/>
        <end position="70"/>
    </location>
</feature>
<gene>
    <name evidence="4" type="ORF">QWF21_11420</name>
</gene>
<dbReference type="SUPFAM" id="SSF141868">
    <property type="entry name" value="EAL domain-like"/>
    <property type="match status" value="1"/>
</dbReference>
<dbReference type="Gene3D" id="3.20.20.450">
    <property type="entry name" value="EAL domain"/>
    <property type="match status" value="1"/>
</dbReference>
<organism evidence="4 5">
    <name type="scientific">Alkalimonas mucilaginosa</name>
    <dbReference type="NCBI Taxonomy" id="3057676"/>
    <lineage>
        <taxon>Bacteria</taxon>
        <taxon>Pseudomonadati</taxon>
        <taxon>Pseudomonadota</taxon>
        <taxon>Gammaproteobacteria</taxon>
        <taxon>Alkalimonas</taxon>
    </lineage>
</organism>
<dbReference type="Gene3D" id="3.30.70.270">
    <property type="match status" value="1"/>
</dbReference>
<dbReference type="InterPro" id="IPR035965">
    <property type="entry name" value="PAS-like_dom_sf"/>
</dbReference>
<dbReference type="InterPro" id="IPR050706">
    <property type="entry name" value="Cyclic-di-GMP_PDE-like"/>
</dbReference>
<evidence type="ECO:0000313" key="4">
    <source>
        <dbReference type="EMBL" id="MEE2024857.1"/>
    </source>
</evidence>
<proteinExistence type="predicted"/>
<dbReference type="SMART" id="SM00267">
    <property type="entry name" value="GGDEF"/>
    <property type="match status" value="1"/>
</dbReference>
<evidence type="ECO:0000256" key="1">
    <source>
        <dbReference type="SAM" id="Phobius"/>
    </source>
</evidence>
<dbReference type="PROSITE" id="PS50887">
    <property type="entry name" value="GGDEF"/>
    <property type="match status" value="1"/>
</dbReference>
<dbReference type="InterPro" id="IPR000160">
    <property type="entry name" value="GGDEF_dom"/>
</dbReference>
<keyword evidence="1" id="KW-0472">Membrane</keyword>
<dbReference type="PANTHER" id="PTHR33121:SF79">
    <property type="entry name" value="CYCLIC DI-GMP PHOSPHODIESTERASE PDED-RELATED"/>
    <property type="match status" value="1"/>
</dbReference>
<evidence type="ECO:0000313" key="5">
    <source>
        <dbReference type="Proteomes" id="UP001339167"/>
    </source>
</evidence>
<dbReference type="SMART" id="SM00052">
    <property type="entry name" value="EAL"/>
    <property type="match status" value="1"/>
</dbReference>
<dbReference type="InterPro" id="IPR035919">
    <property type="entry name" value="EAL_sf"/>
</dbReference>